<gene>
    <name evidence="2" type="ORF">NE237_031995</name>
</gene>
<dbReference type="OrthoDB" id="496at2759"/>
<dbReference type="SUPFAM" id="SSF48592">
    <property type="entry name" value="GroEL equatorial domain-like"/>
    <property type="match status" value="1"/>
</dbReference>
<dbReference type="Gene3D" id="1.10.560.10">
    <property type="entry name" value="GroEL-like equatorial domain"/>
    <property type="match status" value="1"/>
</dbReference>
<evidence type="ECO:0000313" key="2">
    <source>
        <dbReference type="EMBL" id="KAJ4981158.1"/>
    </source>
</evidence>
<name>A0A9Q0L296_9MAGN</name>
<dbReference type="AlphaFoldDB" id="A0A9Q0L296"/>
<accession>A0A9Q0L296</accession>
<dbReference type="EMBL" id="JAMYWD010000001">
    <property type="protein sequence ID" value="KAJ4981158.1"/>
    <property type="molecule type" value="Genomic_DNA"/>
</dbReference>
<feature type="region of interest" description="Disordered" evidence="1">
    <location>
        <begin position="32"/>
        <end position="59"/>
    </location>
</feature>
<feature type="compositionally biased region" description="Low complexity" evidence="1">
    <location>
        <begin position="47"/>
        <end position="59"/>
    </location>
</feature>
<protein>
    <submittedName>
        <fullName evidence="2">Uncharacterized protein</fullName>
    </submittedName>
</protein>
<keyword evidence="3" id="KW-1185">Reference proteome</keyword>
<organism evidence="2 3">
    <name type="scientific">Protea cynaroides</name>
    <dbReference type="NCBI Taxonomy" id="273540"/>
    <lineage>
        <taxon>Eukaryota</taxon>
        <taxon>Viridiplantae</taxon>
        <taxon>Streptophyta</taxon>
        <taxon>Embryophyta</taxon>
        <taxon>Tracheophyta</taxon>
        <taxon>Spermatophyta</taxon>
        <taxon>Magnoliopsida</taxon>
        <taxon>Proteales</taxon>
        <taxon>Proteaceae</taxon>
        <taxon>Protea</taxon>
    </lineage>
</organism>
<sequence length="188" mass="20611">MPTSLIHGGFMGSMLSRLPVEALKMWNRDGAAKTGCSGHCRKRRSWRPSSSSTRSPPDPTLLLPSKMAIVAQTPDILGERQYGQDVRTQNVVACQAMANTVKSSLGPVGLNKLSGMQVSGWSWVLKPLCCINTCKPNLVYKSCPFKLYGMLFGYSLLHDYHGGRYTISLPKCLGLGSKFQIPDKRDAC</sequence>
<proteinExistence type="predicted"/>
<evidence type="ECO:0000313" key="3">
    <source>
        <dbReference type="Proteomes" id="UP001141806"/>
    </source>
</evidence>
<reference evidence="2" key="1">
    <citation type="journal article" date="2023" name="Plant J.">
        <title>The genome of the king protea, Protea cynaroides.</title>
        <authorList>
            <person name="Chang J."/>
            <person name="Duong T.A."/>
            <person name="Schoeman C."/>
            <person name="Ma X."/>
            <person name="Roodt D."/>
            <person name="Barker N."/>
            <person name="Li Z."/>
            <person name="Van de Peer Y."/>
            <person name="Mizrachi E."/>
        </authorList>
    </citation>
    <scope>NUCLEOTIDE SEQUENCE</scope>
    <source>
        <tissue evidence="2">Young leaves</tissue>
    </source>
</reference>
<evidence type="ECO:0000256" key="1">
    <source>
        <dbReference type="SAM" id="MobiDB-lite"/>
    </source>
</evidence>
<comment type="caution">
    <text evidence="2">The sequence shown here is derived from an EMBL/GenBank/DDBJ whole genome shotgun (WGS) entry which is preliminary data.</text>
</comment>
<dbReference type="Proteomes" id="UP001141806">
    <property type="component" value="Unassembled WGS sequence"/>
</dbReference>
<dbReference type="InterPro" id="IPR027413">
    <property type="entry name" value="GROEL-like_equatorial_sf"/>
</dbReference>